<dbReference type="Pfam" id="PF13538">
    <property type="entry name" value="UvrD_C_2"/>
    <property type="match status" value="1"/>
</dbReference>
<name>A0ABQ1G7I6_9SPHN</name>
<gene>
    <name evidence="2" type="ORF">GCM10011395_05640</name>
</gene>
<evidence type="ECO:0000313" key="3">
    <source>
        <dbReference type="Proteomes" id="UP000618591"/>
    </source>
</evidence>
<organism evidence="2 3">
    <name type="scientific">Sphingomonas psychrolutea</name>
    <dbReference type="NCBI Taxonomy" id="1259676"/>
    <lineage>
        <taxon>Bacteria</taxon>
        <taxon>Pseudomonadati</taxon>
        <taxon>Pseudomonadota</taxon>
        <taxon>Alphaproteobacteria</taxon>
        <taxon>Sphingomonadales</taxon>
        <taxon>Sphingomonadaceae</taxon>
        <taxon>Sphingomonas</taxon>
    </lineage>
</organism>
<dbReference type="EMBL" id="BMDW01000003">
    <property type="protein sequence ID" value="GGA38242.1"/>
    <property type="molecule type" value="Genomic_DNA"/>
</dbReference>
<evidence type="ECO:0000259" key="1">
    <source>
        <dbReference type="Pfam" id="PF13538"/>
    </source>
</evidence>
<dbReference type="InterPro" id="IPR027417">
    <property type="entry name" value="P-loop_NTPase"/>
</dbReference>
<accession>A0ABQ1G7I6</accession>
<feature type="domain" description="UvrD-like helicase C-terminal" evidence="1">
    <location>
        <begin position="61"/>
        <end position="107"/>
    </location>
</feature>
<reference evidence="3" key="1">
    <citation type="journal article" date="2019" name="Int. J. Syst. Evol. Microbiol.">
        <title>The Global Catalogue of Microorganisms (GCM) 10K type strain sequencing project: providing services to taxonomists for standard genome sequencing and annotation.</title>
        <authorList>
            <consortium name="The Broad Institute Genomics Platform"/>
            <consortium name="The Broad Institute Genome Sequencing Center for Infectious Disease"/>
            <person name="Wu L."/>
            <person name="Ma J."/>
        </authorList>
    </citation>
    <scope>NUCLEOTIDE SEQUENCE [LARGE SCALE GENOMIC DNA]</scope>
    <source>
        <strain evidence="3">CGMCC 1.10106</strain>
    </source>
</reference>
<evidence type="ECO:0000313" key="2">
    <source>
        <dbReference type="EMBL" id="GGA38242.1"/>
    </source>
</evidence>
<sequence length="121" mass="13318">MLRHLAELKGSDIGVSDVAFDHHSEYWDTVRLGNFDDLEAGLAEITDRRTYSRPSPPAKAISTIHKAKGLECRGVTLLAGDVKSFPEKPDARCLLYVALSRATDRLHSVASRTTPSPLFIV</sequence>
<dbReference type="InterPro" id="IPR027785">
    <property type="entry name" value="UvrD-like_helicase_C"/>
</dbReference>
<dbReference type="Proteomes" id="UP000618591">
    <property type="component" value="Unassembled WGS sequence"/>
</dbReference>
<comment type="caution">
    <text evidence="2">The sequence shown here is derived from an EMBL/GenBank/DDBJ whole genome shotgun (WGS) entry which is preliminary data.</text>
</comment>
<dbReference type="SUPFAM" id="SSF52540">
    <property type="entry name" value="P-loop containing nucleoside triphosphate hydrolases"/>
    <property type="match status" value="1"/>
</dbReference>
<protein>
    <recommendedName>
        <fullName evidence="1">UvrD-like helicase C-terminal domain-containing protein</fullName>
    </recommendedName>
</protein>
<dbReference type="Gene3D" id="3.40.50.300">
    <property type="entry name" value="P-loop containing nucleotide triphosphate hydrolases"/>
    <property type="match status" value="1"/>
</dbReference>
<dbReference type="RefSeq" id="WP_188445357.1">
    <property type="nucleotide sequence ID" value="NZ_BMDW01000003.1"/>
</dbReference>
<keyword evidence="3" id="KW-1185">Reference proteome</keyword>
<proteinExistence type="predicted"/>